<keyword evidence="3" id="KW-1185">Reference proteome</keyword>
<evidence type="ECO:0000313" key="3">
    <source>
        <dbReference type="Proteomes" id="UP000001194"/>
    </source>
</evidence>
<dbReference type="RefSeq" id="XP_001881456.1">
    <property type="nucleotide sequence ID" value="XM_001881421.1"/>
</dbReference>
<feature type="compositionally biased region" description="Low complexity" evidence="1">
    <location>
        <begin position="32"/>
        <end position="41"/>
    </location>
</feature>
<dbReference type="KEGG" id="lbc:LACBIDRAFT_298026"/>
<proteinExistence type="predicted"/>
<dbReference type="Proteomes" id="UP000001194">
    <property type="component" value="Unassembled WGS sequence"/>
</dbReference>
<organism evidence="3">
    <name type="scientific">Laccaria bicolor (strain S238N-H82 / ATCC MYA-4686)</name>
    <name type="common">Bicoloured deceiver</name>
    <name type="synonym">Laccaria laccata var. bicolor</name>
    <dbReference type="NCBI Taxonomy" id="486041"/>
    <lineage>
        <taxon>Eukaryota</taxon>
        <taxon>Fungi</taxon>
        <taxon>Dikarya</taxon>
        <taxon>Basidiomycota</taxon>
        <taxon>Agaricomycotina</taxon>
        <taxon>Agaricomycetes</taxon>
        <taxon>Agaricomycetidae</taxon>
        <taxon>Agaricales</taxon>
        <taxon>Agaricineae</taxon>
        <taxon>Hydnangiaceae</taxon>
        <taxon>Laccaria</taxon>
    </lineage>
</organism>
<feature type="region of interest" description="Disordered" evidence="1">
    <location>
        <begin position="156"/>
        <end position="199"/>
    </location>
</feature>
<dbReference type="AlphaFoldDB" id="B0DC35"/>
<sequence length="416" mass="44858">MANNDGTFKVGSKYPVIFDDPPRPPRKEVQASRQSRPRNMSRPPPPAAPSAAPNVPTAASGPTGLQAGMTPEAKTIPILSKQRNMSRPPVPMQAQALTGTSATGREATPPEAQAMPRVRNMIRPSEQPAGVAAKTAAVLIPAPGEAPTFAPLKQRNLARPLPPPALAPTTNKQGGAPIEATAAAGARESPAVPKRRNLTRPAGVTAAVLMPAPGETQTSVPLKQHNLTRPDAPAPTMNQQTGAPIDLPTVQRNMSRPPHPAAQGATDAMPNKQRNMTRPPLPGPDPTPRNMTRPTLPVPEASSSHSGAPSLIPQLDNFEYIWADPDLVRQQCEEFPRNKDGHGVKHHQEWLKSALNLLSRCRDPQQVLELLRRQKHEELYRLEMHLRGLELAELELQDARKSIRAAVPKGEGQDDN</sequence>
<accession>B0DC35</accession>
<dbReference type="EMBL" id="DS547103">
    <property type="protein sequence ID" value="EDR07667.1"/>
    <property type="molecule type" value="Genomic_DNA"/>
</dbReference>
<reference evidence="2 3" key="1">
    <citation type="journal article" date="2008" name="Nature">
        <title>The genome of Laccaria bicolor provides insights into mycorrhizal symbiosis.</title>
        <authorList>
            <person name="Martin F."/>
            <person name="Aerts A."/>
            <person name="Ahren D."/>
            <person name="Brun A."/>
            <person name="Danchin E.G.J."/>
            <person name="Duchaussoy F."/>
            <person name="Gibon J."/>
            <person name="Kohler A."/>
            <person name="Lindquist E."/>
            <person name="Pereda V."/>
            <person name="Salamov A."/>
            <person name="Shapiro H.J."/>
            <person name="Wuyts J."/>
            <person name="Blaudez D."/>
            <person name="Buee M."/>
            <person name="Brokstein P."/>
            <person name="Canbaeck B."/>
            <person name="Cohen D."/>
            <person name="Courty P.E."/>
            <person name="Coutinho P.M."/>
            <person name="Delaruelle C."/>
            <person name="Detter J.C."/>
            <person name="Deveau A."/>
            <person name="DiFazio S."/>
            <person name="Duplessis S."/>
            <person name="Fraissinet-Tachet L."/>
            <person name="Lucic E."/>
            <person name="Frey-Klett P."/>
            <person name="Fourrey C."/>
            <person name="Feussner I."/>
            <person name="Gay G."/>
            <person name="Grimwood J."/>
            <person name="Hoegger P.J."/>
            <person name="Jain P."/>
            <person name="Kilaru S."/>
            <person name="Labbe J."/>
            <person name="Lin Y.C."/>
            <person name="Legue V."/>
            <person name="Le Tacon F."/>
            <person name="Marmeisse R."/>
            <person name="Melayah D."/>
            <person name="Montanini B."/>
            <person name="Muratet M."/>
            <person name="Nehls U."/>
            <person name="Niculita-Hirzel H."/>
            <person name="Oudot-Le Secq M.P."/>
            <person name="Peter M."/>
            <person name="Quesneville H."/>
            <person name="Rajashekar B."/>
            <person name="Reich M."/>
            <person name="Rouhier N."/>
            <person name="Schmutz J."/>
            <person name="Yin T."/>
            <person name="Chalot M."/>
            <person name="Henrissat B."/>
            <person name="Kuees U."/>
            <person name="Lucas S."/>
            <person name="Van de Peer Y."/>
            <person name="Podila G.K."/>
            <person name="Polle A."/>
            <person name="Pukkila P.J."/>
            <person name="Richardson P.M."/>
            <person name="Rouze P."/>
            <person name="Sanders I.R."/>
            <person name="Stajich J.E."/>
            <person name="Tunlid A."/>
            <person name="Tuskan G."/>
            <person name="Grigoriev I.V."/>
        </authorList>
    </citation>
    <scope>NUCLEOTIDE SEQUENCE [LARGE SCALE GENOMIC DNA]</scope>
    <source>
        <strain evidence="3">S238N-H82 / ATCC MYA-4686</strain>
    </source>
</reference>
<dbReference type="GeneID" id="6077281"/>
<evidence type="ECO:0000256" key="1">
    <source>
        <dbReference type="SAM" id="MobiDB-lite"/>
    </source>
</evidence>
<dbReference type="HOGENOM" id="CLU_797097_0_0_1"/>
<dbReference type="InParanoid" id="B0DC35"/>
<feature type="region of interest" description="Disordered" evidence="1">
    <location>
        <begin position="254"/>
        <end position="310"/>
    </location>
</feature>
<feature type="compositionally biased region" description="Basic and acidic residues" evidence="1">
    <location>
        <begin position="20"/>
        <end position="30"/>
    </location>
</feature>
<gene>
    <name evidence="2" type="ORF">LACBIDRAFT_298026</name>
</gene>
<feature type="region of interest" description="Disordered" evidence="1">
    <location>
        <begin position="1"/>
        <end position="118"/>
    </location>
</feature>
<feature type="compositionally biased region" description="Low complexity" evidence="1">
    <location>
        <begin position="174"/>
        <end position="186"/>
    </location>
</feature>
<name>B0DC35_LACBS</name>
<feature type="compositionally biased region" description="Low complexity" evidence="1">
    <location>
        <begin position="49"/>
        <end position="60"/>
    </location>
</feature>
<protein>
    <submittedName>
        <fullName evidence="2">Predicted protein</fullName>
    </submittedName>
</protein>
<evidence type="ECO:0000313" key="2">
    <source>
        <dbReference type="EMBL" id="EDR07667.1"/>
    </source>
</evidence>